<organism evidence="2 3">
    <name type="scientific">Tanacetum coccineum</name>
    <dbReference type="NCBI Taxonomy" id="301880"/>
    <lineage>
        <taxon>Eukaryota</taxon>
        <taxon>Viridiplantae</taxon>
        <taxon>Streptophyta</taxon>
        <taxon>Embryophyta</taxon>
        <taxon>Tracheophyta</taxon>
        <taxon>Spermatophyta</taxon>
        <taxon>Magnoliopsida</taxon>
        <taxon>eudicotyledons</taxon>
        <taxon>Gunneridae</taxon>
        <taxon>Pentapetalae</taxon>
        <taxon>asterids</taxon>
        <taxon>campanulids</taxon>
        <taxon>Asterales</taxon>
        <taxon>Asteraceae</taxon>
        <taxon>Asteroideae</taxon>
        <taxon>Anthemideae</taxon>
        <taxon>Anthemidinae</taxon>
        <taxon>Tanacetum</taxon>
    </lineage>
</organism>
<gene>
    <name evidence="2" type="ORF">Tco_1091677</name>
</gene>
<proteinExistence type="predicted"/>
<protein>
    <submittedName>
        <fullName evidence="2">Uncharacterized protein</fullName>
    </submittedName>
</protein>
<sequence>MGYLAPIMERGFLSSNSKLKKSNEVLQADSTKSGLAARVKNSNKVSVPLNDSIGKTGGNDGNKAANRDTTCEAGKCEPSASMTRPVASLARTGVTQHVVKDVVVIDNPVPAANDVASLKVNP</sequence>
<evidence type="ECO:0000256" key="1">
    <source>
        <dbReference type="SAM" id="MobiDB-lite"/>
    </source>
</evidence>
<evidence type="ECO:0000313" key="3">
    <source>
        <dbReference type="Proteomes" id="UP001151760"/>
    </source>
</evidence>
<comment type="caution">
    <text evidence="2">The sequence shown here is derived from an EMBL/GenBank/DDBJ whole genome shotgun (WGS) entry which is preliminary data.</text>
</comment>
<evidence type="ECO:0000313" key="2">
    <source>
        <dbReference type="EMBL" id="GJT96159.1"/>
    </source>
</evidence>
<name>A0ABQ5I7Q4_9ASTR</name>
<reference evidence="2" key="1">
    <citation type="journal article" date="2022" name="Int. J. Mol. Sci.">
        <title>Draft Genome of Tanacetum Coccineum: Genomic Comparison of Closely Related Tanacetum-Family Plants.</title>
        <authorList>
            <person name="Yamashiro T."/>
            <person name="Shiraishi A."/>
            <person name="Nakayama K."/>
            <person name="Satake H."/>
        </authorList>
    </citation>
    <scope>NUCLEOTIDE SEQUENCE</scope>
</reference>
<keyword evidence="3" id="KW-1185">Reference proteome</keyword>
<dbReference type="Proteomes" id="UP001151760">
    <property type="component" value="Unassembled WGS sequence"/>
</dbReference>
<reference evidence="2" key="2">
    <citation type="submission" date="2022-01" db="EMBL/GenBank/DDBJ databases">
        <authorList>
            <person name="Yamashiro T."/>
            <person name="Shiraishi A."/>
            <person name="Satake H."/>
            <person name="Nakayama K."/>
        </authorList>
    </citation>
    <scope>NUCLEOTIDE SEQUENCE</scope>
</reference>
<feature type="region of interest" description="Disordered" evidence="1">
    <location>
        <begin position="46"/>
        <end position="69"/>
    </location>
</feature>
<dbReference type="EMBL" id="BQNB010020456">
    <property type="protein sequence ID" value="GJT96159.1"/>
    <property type="molecule type" value="Genomic_DNA"/>
</dbReference>
<accession>A0ABQ5I7Q4</accession>